<name>A0ABT3ZWN0_9BACT</name>
<sequence length="177" mass="20396">MRITGRWHLRHPVDEHGEKINPWQFTKGQWLEPQGTIRFPVKPDGVALDFTLDAFLTPVVHGRVVQLFERLGIQDVQFLPSQIEGHSGPYFILNTLRVIRCIDDTRCEEVQYWKPEDGEPEKVGEYRFVAGLRIDPTKAEGARIFRPWGWPLALIISEGLKQALEAEHITGTRFVEV</sequence>
<reference evidence="2 3" key="1">
    <citation type="submission" date="2022-11" db="EMBL/GenBank/DDBJ databases">
        <title>Minimal conservation of predation-associated metabolite biosynthetic gene clusters underscores biosynthetic potential of Myxococcota including descriptions for ten novel species: Archangium lansinium sp. nov., Myxococcus landrumus sp. nov., Nannocystis bai.</title>
        <authorList>
            <person name="Ahearne A."/>
            <person name="Stevens C."/>
            <person name="Phillips K."/>
        </authorList>
    </citation>
    <scope>NUCLEOTIDE SEQUENCE [LARGE SCALE GENOMIC DNA]</scope>
    <source>
        <strain evidence="2 3">MIWBW</strain>
    </source>
</reference>
<comment type="caution">
    <text evidence="2">The sequence shown here is derived from an EMBL/GenBank/DDBJ whole genome shotgun (WGS) entry which is preliminary data.</text>
</comment>
<evidence type="ECO:0000313" key="3">
    <source>
        <dbReference type="Proteomes" id="UP001207654"/>
    </source>
</evidence>
<feature type="domain" description="Immunity MXAN-0049 protein" evidence="1">
    <location>
        <begin position="57"/>
        <end position="177"/>
    </location>
</feature>
<dbReference type="Proteomes" id="UP001207654">
    <property type="component" value="Unassembled WGS sequence"/>
</dbReference>
<dbReference type="RefSeq" id="WP_267532510.1">
    <property type="nucleotide sequence ID" value="NZ_JAPNKA010000001.1"/>
</dbReference>
<organism evidence="2 3">
    <name type="scientific">Archangium lansingense</name>
    <dbReference type="NCBI Taxonomy" id="2995310"/>
    <lineage>
        <taxon>Bacteria</taxon>
        <taxon>Pseudomonadati</taxon>
        <taxon>Myxococcota</taxon>
        <taxon>Myxococcia</taxon>
        <taxon>Myxococcales</taxon>
        <taxon>Cystobacterineae</taxon>
        <taxon>Archangiaceae</taxon>
        <taxon>Archangium</taxon>
    </lineage>
</organism>
<proteinExistence type="predicted"/>
<evidence type="ECO:0000259" key="1">
    <source>
        <dbReference type="Pfam" id="PF07791"/>
    </source>
</evidence>
<dbReference type="InterPro" id="IPR012433">
    <property type="entry name" value="Imm11"/>
</dbReference>
<dbReference type="EMBL" id="JAPNKA010000001">
    <property type="protein sequence ID" value="MCY1073506.1"/>
    <property type="molecule type" value="Genomic_DNA"/>
</dbReference>
<accession>A0ABT3ZWN0</accession>
<evidence type="ECO:0000313" key="2">
    <source>
        <dbReference type="EMBL" id="MCY1073506.1"/>
    </source>
</evidence>
<keyword evidence="3" id="KW-1185">Reference proteome</keyword>
<protein>
    <recommendedName>
        <fullName evidence="1">Immunity MXAN-0049 protein domain-containing protein</fullName>
    </recommendedName>
</protein>
<gene>
    <name evidence="2" type="ORF">OV287_03335</name>
</gene>
<dbReference type="Pfam" id="PF07791">
    <property type="entry name" value="Imm11"/>
    <property type="match status" value="1"/>
</dbReference>